<dbReference type="Proteomes" id="UP000000994">
    <property type="component" value="Segment"/>
</dbReference>
<evidence type="ECO:0000313" key="3">
    <source>
        <dbReference type="EMBL" id="CAF34226.1"/>
    </source>
</evidence>
<gene>
    <name evidence="4" type="ORF">S-PM2d161</name>
    <name evidence="3" type="ORF">S-PM2p161</name>
</gene>
<reference evidence="3 5" key="2">
    <citation type="journal article" date="2005" name="J. Bacteriol.">
        <title>The genome of S-PM2, a 'photosynthetic' T4-type bacteriophage that infects marine Synechococcus strains.</title>
        <authorList>
            <person name="Mann N.H."/>
            <person name="Clokie M.R."/>
            <person name="Millard A."/>
            <person name="Cook A."/>
            <person name="Wilson W.H."/>
            <person name="Wheatley P.J."/>
            <person name="Letarov A."/>
            <person name="Krisch H.M."/>
        </authorList>
    </citation>
    <scope>NUCLEOTIDE SEQUENCE</scope>
</reference>
<keyword evidence="1" id="KW-0175">Coiled coil</keyword>
<evidence type="ECO:0000256" key="2">
    <source>
        <dbReference type="SAM" id="MobiDB-lite"/>
    </source>
</evidence>
<dbReference type="OrthoDB" id="28392at10239"/>
<sequence length="94" mass="10917">MDTDRYIKIRKELDDIKGMIENVNNQMQELQQSIRGTSFSAPMLSVPQPYEHPWWQYQRPGSYPCRNNLGGEVQASSVNLDETRSRISREEEAA</sequence>
<evidence type="ECO:0000313" key="4">
    <source>
        <dbReference type="EMBL" id="CFW42361.1"/>
    </source>
</evidence>
<proteinExistence type="predicted"/>
<accession>Q5GQH6</accession>
<organism evidence="3 5">
    <name type="scientific">Synechococcus phage S-PM2</name>
    <dbReference type="NCBI Taxonomy" id="238854"/>
    <lineage>
        <taxon>Viruses</taxon>
        <taxon>Duplodnaviria</taxon>
        <taxon>Heunggongvirae</taxon>
        <taxon>Uroviricota</taxon>
        <taxon>Caudoviricetes</taxon>
        <taxon>Pantevenvirales</taxon>
        <taxon>Kyanoviridae</taxon>
        <taxon>Nodensvirus</taxon>
        <taxon>Nodensvirus spm2</taxon>
    </lineage>
</organism>
<dbReference type="EMBL" id="AJ630128">
    <property type="protein sequence ID" value="CAF34226.1"/>
    <property type="molecule type" value="Genomic_DNA"/>
</dbReference>
<dbReference type="RefSeq" id="YP_195196.1">
    <property type="nucleotide sequence ID" value="NC_006820.1"/>
</dbReference>
<reference evidence="4 6" key="3">
    <citation type="journal article" date="2015" name="PLoS ONE">
        <title>Spontaneous Deletion of an "ORFanage" Region Facilitates Host Adaptation in a "Photosynthetic" Cyanophage.</title>
        <authorList>
            <person name="Puxty R.J."/>
            <person name="Perez-Sepulveda B."/>
            <person name="Rihtman B."/>
            <person name="Evans D.J."/>
            <person name="Millard A.D."/>
            <person name="Scanlan D.J."/>
        </authorList>
    </citation>
    <scope>NUCLEOTIDE SEQUENCE [LARGE SCALE GENOMIC DNA]</scope>
</reference>
<evidence type="ECO:0000313" key="6">
    <source>
        <dbReference type="Proteomes" id="UP000246186"/>
    </source>
</evidence>
<keyword evidence="5" id="KW-1185">Reference proteome</keyword>
<feature type="coiled-coil region" evidence="1">
    <location>
        <begin position="6"/>
        <end position="33"/>
    </location>
</feature>
<dbReference type="Proteomes" id="UP000246186">
    <property type="component" value="Genome"/>
</dbReference>
<reference evidence="4" key="4">
    <citation type="submission" date="2015-02" db="EMBL/GenBank/DDBJ databases">
        <authorList>
            <person name="Chooi Y.-H."/>
        </authorList>
    </citation>
    <scope>NUCLEOTIDE SEQUENCE</scope>
</reference>
<dbReference type="EMBL" id="LN828717">
    <property type="protein sequence ID" value="CFW42361.1"/>
    <property type="molecule type" value="Genomic_DNA"/>
</dbReference>
<evidence type="ECO:0000256" key="1">
    <source>
        <dbReference type="SAM" id="Coils"/>
    </source>
</evidence>
<evidence type="ECO:0000313" key="5">
    <source>
        <dbReference type="Proteomes" id="UP000000994"/>
    </source>
</evidence>
<protein>
    <submittedName>
        <fullName evidence="3">Hypothetical-Protein / belonging to T4-LIKE GC: 858</fullName>
    </submittedName>
</protein>
<feature type="region of interest" description="Disordered" evidence="2">
    <location>
        <begin position="68"/>
        <end position="94"/>
    </location>
</feature>
<name>Q5GQH6_BPSYP</name>
<organismHost>
    <name type="scientific">Synechococcus</name>
    <dbReference type="NCBI Taxonomy" id="1129"/>
</organismHost>
<dbReference type="KEGG" id="vg:3260269"/>
<feature type="compositionally biased region" description="Basic and acidic residues" evidence="2">
    <location>
        <begin position="81"/>
        <end position="94"/>
    </location>
</feature>
<reference evidence="3 5" key="1">
    <citation type="journal article" date="2004" name="Proc. Natl. Acad. Sci. U.S.A.">
        <title>Genetic organization of the psbAD region in phages infecting marine Synechococcus strains.</title>
        <authorList>
            <person name="Millard A."/>
            <person name="Clokie M.R."/>
            <person name="Shub D.A."/>
            <person name="Mann N.H."/>
        </authorList>
    </citation>
    <scope>NUCLEOTIDE SEQUENCE [LARGE SCALE GENOMIC DNA]</scope>
</reference>